<reference evidence="8 9" key="1">
    <citation type="journal article" date="2015" name="Nature">
        <title>rRNA introns, odd ribosomes, and small enigmatic genomes across a large radiation of phyla.</title>
        <authorList>
            <person name="Brown C.T."/>
            <person name="Hug L.A."/>
            <person name="Thomas B.C."/>
            <person name="Sharon I."/>
            <person name="Castelle C.J."/>
            <person name="Singh A."/>
            <person name="Wilkins M.J."/>
            <person name="Williams K.H."/>
            <person name="Banfield J.F."/>
        </authorList>
    </citation>
    <scope>NUCLEOTIDE SEQUENCE [LARGE SCALE GENOMIC DNA]</scope>
</reference>
<dbReference type="Gene3D" id="1.10.8.10">
    <property type="entry name" value="DNA helicase RuvA subunit, C-terminal domain"/>
    <property type="match status" value="1"/>
</dbReference>
<dbReference type="InterPro" id="IPR036267">
    <property type="entry name" value="RuvA_C_sf"/>
</dbReference>
<dbReference type="Pfam" id="PF14520">
    <property type="entry name" value="HHH_5"/>
    <property type="match status" value="1"/>
</dbReference>
<keyword evidence="8" id="KW-0547">Nucleotide-binding</keyword>
<dbReference type="AlphaFoldDB" id="A0A0G0V8K3"/>
<keyword evidence="2 6" id="KW-0227">DNA damage</keyword>
<keyword evidence="4 6" id="KW-0233">DNA recombination</keyword>
<dbReference type="InterPro" id="IPR003583">
    <property type="entry name" value="Hlx-hairpin-Hlx_DNA-bd_motif"/>
</dbReference>
<comment type="subunit">
    <text evidence="6">Homotetramer. Forms an RuvA(8)-RuvB(12)-Holliday junction (HJ) complex. HJ DNA is sandwiched between 2 RuvA tetramers; dsDNA enters through RuvA and exits via RuvB. An RuvB hexamer assembles on each DNA strand where it exits the tetramer. Each RuvB hexamer is contacted by two RuvA subunits (via domain III) on 2 adjacent RuvB subunits; this complex drives branch migration. In the full resolvosome a probable DNA-RuvA(4)-RuvB(12)-RuvC(2) complex forms which resolves the HJ.</text>
</comment>
<dbReference type="PATRIC" id="fig|1619048.3.peg.739"/>
<keyword evidence="8" id="KW-0347">Helicase</keyword>
<evidence type="ECO:0000313" key="8">
    <source>
        <dbReference type="EMBL" id="KKR97363.1"/>
    </source>
</evidence>
<feature type="domain" description="Helix-hairpin-helix DNA-binding motif class 1" evidence="7">
    <location>
        <begin position="122"/>
        <end position="141"/>
    </location>
</feature>
<feature type="region of interest" description="Domain III" evidence="6">
    <location>
        <begin position="156"/>
        <end position="205"/>
    </location>
</feature>
<comment type="caution">
    <text evidence="6">Lacks conserved residue(s) required for the propagation of feature annotation.</text>
</comment>
<organism evidence="8 9">
    <name type="scientific">Candidatus Magasanikbacteria bacterium GW2011_GWC2_41_17</name>
    <dbReference type="NCBI Taxonomy" id="1619048"/>
    <lineage>
        <taxon>Bacteria</taxon>
        <taxon>Candidatus Magasanikiibacteriota</taxon>
    </lineage>
</organism>
<accession>A0A0G0V8K3</accession>
<dbReference type="SMART" id="SM00278">
    <property type="entry name" value="HhH1"/>
    <property type="match status" value="2"/>
</dbReference>
<dbReference type="STRING" id="1619048.UU49_C0033G0006"/>
<evidence type="ECO:0000256" key="3">
    <source>
        <dbReference type="ARBA" id="ARBA00023125"/>
    </source>
</evidence>
<keyword evidence="8" id="KW-0378">Hydrolase</keyword>
<feature type="region of interest" description="Domain I" evidence="6">
    <location>
        <begin position="15"/>
        <end position="78"/>
    </location>
</feature>
<keyword evidence="5 6" id="KW-0234">DNA repair</keyword>
<keyword evidence="3 6" id="KW-0238">DNA-binding</keyword>
<dbReference type="EMBL" id="LCAV01000033">
    <property type="protein sequence ID" value="KKR97363.1"/>
    <property type="molecule type" value="Genomic_DNA"/>
</dbReference>
<dbReference type="Proteomes" id="UP000034108">
    <property type="component" value="Unassembled WGS sequence"/>
</dbReference>
<dbReference type="InterPro" id="IPR010994">
    <property type="entry name" value="RuvA_2-like"/>
</dbReference>
<dbReference type="Pfam" id="PF01330">
    <property type="entry name" value="RuvA_N"/>
    <property type="match status" value="1"/>
</dbReference>
<dbReference type="GO" id="GO:0000400">
    <property type="term" value="F:four-way junction DNA binding"/>
    <property type="evidence" value="ECO:0007669"/>
    <property type="project" value="UniProtKB-UniRule"/>
</dbReference>
<evidence type="ECO:0000259" key="7">
    <source>
        <dbReference type="SMART" id="SM00278"/>
    </source>
</evidence>
<dbReference type="InterPro" id="IPR000085">
    <property type="entry name" value="RuvA"/>
</dbReference>
<dbReference type="NCBIfam" id="TIGR00084">
    <property type="entry name" value="ruvA"/>
    <property type="match status" value="1"/>
</dbReference>
<comment type="caution">
    <text evidence="8">The sequence shown here is derived from an EMBL/GenBank/DDBJ whole genome shotgun (WGS) entry which is preliminary data.</text>
</comment>
<dbReference type="Gene3D" id="1.10.150.20">
    <property type="entry name" value="5' to 3' exonuclease, C-terminal subdomain"/>
    <property type="match status" value="1"/>
</dbReference>
<evidence type="ECO:0000256" key="2">
    <source>
        <dbReference type="ARBA" id="ARBA00022763"/>
    </source>
</evidence>
<gene>
    <name evidence="6" type="primary">ruvA</name>
    <name evidence="8" type="ORF">UU49_C0033G0006</name>
</gene>
<proteinExistence type="inferred from homology"/>
<sequence length="205" mass="22077">MLRIDSREQGEEIVMISYLEGKIISRGKNSFVILTACGVGYEVKVAPDLLLQHSVGDSIKIFTYLQVREDAQDLYGISSGEELAFFKTLVSVSGVGPKSALYILALGSLAEIKSAIVHGDLTYLTKVSGIGRKIAERIVVELKDKLEKTDGAAGGRDSSKLGDVVEALVEMGYSLNQARDAVKAIKTDGDASKVLKEALKVLNKK</sequence>
<dbReference type="SUPFAM" id="SSF46929">
    <property type="entry name" value="DNA helicase RuvA subunit, C-terminal domain"/>
    <property type="match status" value="1"/>
</dbReference>
<dbReference type="Gene3D" id="2.40.50.140">
    <property type="entry name" value="Nucleic acid-binding proteins"/>
    <property type="match status" value="1"/>
</dbReference>
<feature type="domain" description="Helix-hairpin-helix DNA-binding motif class 1" evidence="7">
    <location>
        <begin position="87"/>
        <end position="106"/>
    </location>
</feature>
<dbReference type="SUPFAM" id="SSF47781">
    <property type="entry name" value="RuvA domain 2-like"/>
    <property type="match status" value="1"/>
</dbReference>
<dbReference type="HAMAP" id="MF_00031">
    <property type="entry name" value="DNA_HJ_migration_RuvA"/>
    <property type="match status" value="1"/>
</dbReference>
<comment type="subcellular location">
    <subcellularLocation>
        <location evidence="6">Cytoplasm</location>
    </subcellularLocation>
</comment>
<dbReference type="GO" id="GO:0005737">
    <property type="term" value="C:cytoplasm"/>
    <property type="evidence" value="ECO:0007669"/>
    <property type="project" value="UniProtKB-SubCell"/>
</dbReference>
<dbReference type="GO" id="GO:0005524">
    <property type="term" value="F:ATP binding"/>
    <property type="evidence" value="ECO:0007669"/>
    <property type="project" value="InterPro"/>
</dbReference>
<comment type="domain">
    <text evidence="6">Has three domains with a flexible linker between the domains II and III and assumes an 'L' shape. Domain III is highly mobile and contacts RuvB.</text>
</comment>
<dbReference type="CDD" id="cd14332">
    <property type="entry name" value="UBA_RuvA_C"/>
    <property type="match status" value="1"/>
</dbReference>
<protein>
    <recommendedName>
        <fullName evidence="6">Holliday junction branch migration complex subunit RuvA</fullName>
    </recommendedName>
</protein>
<evidence type="ECO:0000313" key="9">
    <source>
        <dbReference type="Proteomes" id="UP000034108"/>
    </source>
</evidence>
<evidence type="ECO:0000256" key="4">
    <source>
        <dbReference type="ARBA" id="ARBA00023172"/>
    </source>
</evidence>
<dbReference type="Pfam" id="PF07499">
    <property type="entry name" value="RuvA_C"/>
    <property type="match status" value="1"/>
</dbReference>
<dbReference type="GO" id="GO:0009379">
    <property type="term" value="C:Holliday junction helicase complex"/>
    <property type="evidence" value="ECO:0007669"/>
    <property type="project" value="InterPro"/>
</dbReference>
<dbReference type="GO" id="GO:0006281">
    <property type="term" value="P:DNA repair"/>
    <property type="evidence" value="ECO:0007669"/>
    <property type="project" value="UniProtKB-UniRule"/>
</dbReference>
<keyword evidence="1 6" id="KW-0963">Cytoplasm</keyword>
<evidence type="ECO:0000256" key="6">
    <source>
        <dbReference type="HAMAP-Rule" id="MF_00031"/>
    </source>
</evidence>
<dbReference type="InterPro" id="IPR012340">
    <property type="entry name" value="NA-bd_OB-fold"/>
</dbReference>
<dbReference type="GO" id="GO:0048476">
    <property type="term" value="C:Holliday junction resolvase complex"/>
    <property type="evidence" value="ECO:0007669"/>
    <property type="project" value="UniProtKB-UniRule"/>
</dbReference>
<comment type="similarity">
    <text evidence="6">Belongs to the RuvA family.</text>
</comment>
<dbReference type="InterPro" id="IPR011114">
    <property type="entry name" value="RuvA_C"/>
</dbReference>
<dbReference type="InterPro" id="IPR013849">
    <property type="entry name" value="DNA_helicase_Holl-junc_RuvA_I"/>
</dbReference>
<evidence type="ECO:0000256" key="5">
    <source>
        <dbReference type="ARBA" id="ARBA00023204"/>
    </source>
</evidence>
<name>A0A0G0V8K3_9BACT</name>
<evidence type="ECO:0000256" key="1">
    <source>
        <dbReference type="ARBA" id="ARBA00022490"/>
    </source>
</evidence>
<dbReference type="SUPFAM" id="SSF50249">
    <property type="entry name" value="Nucleic acid-binding proteins"/>
    <property type="match status" value="1"/>
</dbReference>
<keyword evidence="8" id="KW-0067">ATP-binding</keyword>
<comment type="function">
    <text evidence="6">The RuvA-RuvB-RuvC complex processes Holliday junction (HJ) DNA during genetic recombination and DNA repair, while the RuvA-RuvB complex plays an important role in the rescue of blocked DNA replication forks via replication fork reversal (RFR). RuvA specifically binds to HJ cruciform DNA, conferring on it an open structure. The RuvB hexamer acts as an ATP-dependent pump, pulling dsDNA into and through the RuvAB complex. HJ branch migration allows RuvC to scan DNA until it finds its consensus sequence, where it cleaves and resolves the cruciform DNA.</text>
</comment>
<dbReference type="GO" id="GO:0006310">
    <property type="term" value="P:DNA recombination"/>
    <property type="evidence" value="ECO:0007669"/>
    <property type="project" value="UniProtKB-UniRule"/>
</dbReference>
<dbReference type="GO" id="GO:0009378">
    <property type="term" value="F:four-way junction helicase activity"/>
    <property type="evidence" value="ECO:0007669"/>
    <property type="project" value="InterPro"/>
</dbReference>